<dbReference type="OrthoDB" id="47313at2"/>
<gene>
    <name evidence="1" type="ORF">AJ81_00545</name>
</gene>
<organism evidence="1 2">
    <name type="scientific">Pseudothermotoga hypogea DSM 11164 = NBRC 106472</name>
    <dbReference type="NCBI Taxonomy" id="1123384"/>
    <lineage>
        <taxon>Bacteria</taxon>
        <taxon>Thermotogati</taxon>
        <taxon>Thermotogota</taxon>
        <taxon>Thermotogae</taxon>
        <taxon>Thermotogales</taxon>
        <taxon>Thermotogaceae</taxon>
        <taxon>Pseudothermotoga</taxon>
    </lineage>
</organism>
<dbReference type="KEGG" id="phy:AJ81_00545"/>
<protein>
    <submittedName>
        <fullName evidence="1">Uncharacterized protein</fullName>
    </submittedName>
</protein>
<reference evidence="1 2" key="1">
    <citation type="submission" date="2014-01" db="EMBL/GenBank/DDBJ databases">
        <title>Genome sequencing of Thermotog hypogea.</title>
        <authorList>
            <person name="Zhang X."/>
            <person name="Alvare G."/>
            <person name="Fristensky B."/>
            <person name="Chen L."/>
            <person name="Suen T."/>
            <person name="Chen Q."/>
            <person name="Ma K."/>
        </authorList>
    </citation>
    <scope>NUCLEOTIDE SEQUENCE [LARGE SCALE GENOMIC DNA]</scope>
    <source>
        <strain evidence="1 2">DSM 11164</strain>
    </source>
</reference>
<evidence type="ECO:0000313" key="1">
    <source>
        <dbReference type="EMBL" id="AJC72926.1"/>
    </source>
</evidence>
<dbReference type="EMBL" id="CP007141">
    <property type="protein sequence ID" value="AJC72926.1"/>
    <property type="molecule type" value="Genomic_DNA"/>
</dbReference>
<accession>A0A0X1KNQ3</accession>
<proteinExistence type="predicted"/>
<keyword evidence="2" id="KW-1185">Reference proteome</keyword>
<sequence>MDVEKYVRAIEKSLTQMVLREMSSVDVSEIWIDTSIPVDLIVEILKTQQLKIPQELQAITNAGKVIWVRKT</sequence>
<dbReference type="Proteomes" id="UP000077469">
    <property type="component" value="Chromosome"/>
</dbReference>
<evidence type="ECO:0000313" key="2">
    <source>
        <dbReference type="Proteomes" id="UP000077469"/>
    </source>
</evidence>
<dbReference type="PATRIC" id="fig|1123384.7.peg.103"/>
<dbReference type="AlphaFoldDB" id="A0A0X1KNQ3"/>
<dbReference type="PaxDb" id="1123384-AJ81_00545"/>
<dbReference type="STRING" id="1123384.AJ81_00545"/>
<dbReference type="RefSeq" id="WP_031503079.1">
    <property type="nucleotide sequence ID" value="NC_022795.1"/>
</dbReference>
<name>A0A0X1KNQ3_9THEM</name>